<dbReference type="Pfam" id="PF09981">
    <property type="entry name" value="DUF2218"/>
    <property type="match status" value="1"/>
</dbReference>
<accession>A0A7X0JH28</accession>
<proteinExistence type="inferred from homology"/>
<dbReference type="Pfam" id="PF08021">
    <property type="entry name" value="FAD_binding_9"/>
    <property type="match status" value="1"/>
</dbReference>
<comment type="caution">
    <text evidence="3">The sequence shown here is derived from an EMBL/GenBank/DDBJ whole genome shotgun (WGS) entry which is preliminary data.</text>
</comment>
<dbReference type="InterPro" id="IPR017938">
    <property type="entry name" value="Riboflavin_synthase-like_b-brl"/>
</dbReference>
<dbReference type="InterPro" id="IPR007037">
    <property type="entry name" value="SIP_rossman_dom"/>
</dbReference>
<evidence type="ECO:0000313" key="3">
    <source>
        <dbReference type="EMBL" id="MBB6507024.1"/>
    </source>
</evidence>
<comment type="similarity">
    <text evidence="1">Belongs to the SIP oxidoreductase family.</text>
</comment>
<feature type="domain" description="FAD-binding FR-type" evidence="2">
    <location>
        <begin position="103"/>
        <end position="229"/>
    </location>
</feature>
<dbReference type="Gene3D" id="3.30.310.50">
    <property type="entry name" value="Alpha-D-phosphohexomutase, C-terminal domain"/>
    <property type="match status" value="1"/>
</dbReference>
<reference evidence="3 4" key="1">
    <citation type="submission" date="2020-08" db="EMBL/GenBank/DDBJ databases">
        <title>The Agave Microbiome: Exploring the role of microbial communities in plant adaptations to desert environments.</title>
        <authorList>
            <person name="Partida-Martinez L.P."/>
        </authorList>
    </citation>
    <scope>NUCLEOTIDE SEQUENCE [LARGE SCALE GENOMIC DNA]</scope>
    <source>
        <strain evidence="3 4">AS3.12</strain>
    </source>
</reference>
<dbReference type="Gene3D" id="3.40.50.80">
    <property type="entry name" value="Nucleotide-binding domain of ferredoxin-NADP reductase (FNR) module"/>
    <property type="match status" value="1"/>
</dbReference>
<dbReference type="InterPro" id="IPR039261">
    <property type="entry name" value="FNR_nucleotide-bd"/>
</dbReference>
<dbReference type="PANTHER" id="PTHR30157">
    <property type="entry name" value="FERRIC REDUCTASE, NADPH-DEPENDENT"/>
    <property type="match status" value="1"/>
</dbReference>
<dbReference type="GO" id="GO:0016491">
    <property type="term" value="F:oxidoreductase activity"/>
    <property type="evidence" value="ECO:0007669"/>
    <property type="project" value="InterPro"/>
</dbReference>
<dbReference type="Gene3D" id="2.40.30.10">
    <property type="entry name" value="Translation factors"/>
    <property type="match status" value="1"/>
</dbReference>
<dbReference type="PANTHER" id="PTHR30157:SF0">
    <property type="entry name" value="NADPH-DEPENDENT FERRIC-CHELATE REDUCTASE"/>
    <property type="match status" value="1"/>
</dbReference>
<dbReference type="AlphaFoldDB" id="A0A7X0JH28"/>
<dbReference type="CDD" id="cd06193">
    <property type="entry name" value="siderophore_interacting"/>
    <property type="match status" value="1"/>
</dbReference>
<gene>
    <name evidence="3" type="ORF">F4695_000343</name>
</gene>
<dbReference type="InterPro" id="IPR017927">
    <property type="entry name" value="FAD-bd_FR_type"/>
</dbReference>
<organism evidence="3 4">
    <name type="scientific">Rhizobium soli</name>
    <dbReference type="NCBI Taxonomy" id="424798"/>
    <lineage>
        <taxon>Bacteria</taxon>
        <taxon>Pseudomonadati</taxon>
        <taxon>Pseudomonadota</taxon>
        <taxon>Alphaproteobacteria</taxon>
        <taxon>Hyphomicrobiales</taxon>
        <taxon>Rhizobiaceae</taxon>
        <taxon>Rhizobium/Agrobacterium group</taxon>
        <taxon>Rhizobium</taxon>
    </lineage>
</organism>
<dbReference type="Proteomes" id="UP000585437">
    <property type="component" value="Unassembled WGS sequence"/>
</dbReference>
<dbReference type="PROSITE" id="PS51384">
    <property type="entry name" value="FAD_FR"/>
    <property type="match status" value="1"/>
</dbReference>
<dbReference type="EMBL" id="JACHBU010000001">
    <property type="protein sequence ID" value="MBB6507024.1"/>
    <property type="molecule type" value="Genomic_DNA"/>
</dbReference>
<dbReference type="SUPFAM" id="SSF63380">
    <property type="entry name" value="Riboflavin synthase domain-like"/>
    <property type="match status" value="1"/>
</dbReference>
<protein>
    <submittedName>
        <fullName evidence="3">NADPH-dependent ferric siderophore reductase</fullName>
    </submittedName>
</protein>
<evidence type="ECO:0000259" key="2">
    <source>
        <dbReference type="PROSITE" id="PS51384"/>
    </source>
</evidence>
<name>A0A7X0JH28_9HYPH</name>
<evidence type="ECO:0000313" key="4">
    <source>
        <dbReference type="Proteomes" id="UP000585437"/>
    </source>
</evidence>
<dbReference type="InterPro" id="IPR014543">
    <property type="entry name" value="UCP028291"/>
</dbReference>
<evidence type="ECO:0000256" key="1">
    <source>
        <dbReference type="ARBA" id="ARBA00035644"/>
    </source>
</evidence>
<dbReference type="RefSeq" id="WP_246453681.1">
    <property type="nucleotide sequence ID" value="NZ_JACHBU010000001.1"/>
</dbReference>
<dbReference type="InterPro" id="IPR013113">
    <property type="entry name" value="SIP_FAD-bd"/>
</dbReference>
<dbReference type="InterPro" id="IPR039374">
    <property type="entry name" value="SIP_fam"/>
</dbReference>
<sequence length="351" mass="38616">MDRFTLSGQAIPVDPERMLCEICEHFVEHSEVKRDGDHVNLASEVGEANIRKQGGCLSIDISCPSAQLLQLVRSSIAEHLFMFAGEEPLELNWHDEAVLTPIPGLTEIRVVAARHVTPHMRRLTLACDDVARFVGADYHIRLLIPKKGRKPVWPVTRADGRLGWLNGEDEMVIRIYTIRSVDVVRGEMDIDFVLHESDGRPMPGAEFGRHAEPGDVAGLLGPGGGGLPDARHMILAGDDTALPAISRILAEAPADARLQVLIEVDDVADQLPLCSRASVEITWLHRKGIAPGKAGILGSVVLPVIEQAGPDTYIWIGCEKSEARPIRNHLKSRGHDKKRMCVIGYWGENKH</sequence>
<keyword evidence="4" id="KW-1185">Reference proteome</keyword>
<dbReference type="Pfam" id="PF04954">
    <property type="entry name" value="SIP"/>
    <property type="match status" value="1"/>
</dbReference>